<feature type="region of interest" description="Disordered" evidence="1">
    <location>
        <begin position="425"/>
        <end position="449"/>
    </location>
</feature>
<dbReference type="AlphaFoldDB" id="A0A941IHD2"/>
<name>A0A941IHD2_9ACTN</name>
<keyword evidence="3" id="KW-1185">Reference proteome</keyword>
<evidence type="ECO:0000313" key="2">
    <source>
        <dbReference type="EMBL" id="MBR7827084.1"/>
    </source>
</evidence>
<protein>
    <submittedName>
        <fullName evidence="2">Uncharacterized protein</fullName>
    </submittedName>
</protein>
<dbReference type="RefSeq" id="WP_212518228.1">
    <property type="nucleotide sequence ID" value="NZ_JAGSOH010000027.1"/>
</dbReference>
<gene>
    <name evidence="2" type="ORF">KDK95_12270</name>
</gene>
<accession>A0A941IHD2</accession>
<evidence type="ECO:0000256" key="1">
    <source>
        <dbReference type="SAM" id="MobiDB-lite"/>
    </source>
</evidence>
<organism evidence="2 3">
    <name type="scientific">Actinospica acidithermotolerans</name>
    <dbReference type="NCBI Taxonomy" id="2828514"/>
    <lineage>
        <taxon>Bacteria</taxon>
        <taxon>Bacillati</taxon>
        <taxon>Actinomycetota</taxon>
        <taxon>Actinomycetes</taxon>
        <taxon>Catenulisporales</taxon>
        <taxon>Actinospicaceae</taxon>
        <taxon>Actinospica</taxon>
    </lineage>
</organism>
<proteinExistence type="predicted"/>
<feature type="compositionally biased region" description="Basic and acidic residues" evidence="1">
    <location>
        <begin position="432"/>
        <end position="441"/>
    </location>
</feature>
<evidence type="ECO:0000313" key="3">
    <source>
        <dbReference type="Proteomes" id="UP000676325"/>
    </source>
</evidence>
<dbReference type="Proteomes" id="UP000676325">
    <property type="component" value="Unassembled WGS sequence"/>
</dbReference>
<comment type="caution">
    <text evidence="2">The sequence shown here is derived from an EMBL/GenBank/DDBJ whole genome shotgun (WGS) entry which is preliminary data.</text>
</comment>
<reference evidence="2" key="1">
    <citation type="submission" date="2021-04" db="EMBL/GenBank/DDBJ databases">
        <title>Genome based classification of Actinospica acidithermotolerans sp. nov., an actinobacterium isolated from an Indonesian hot spring.</title>
        <authorList>
            <person name="Kusuma A.B."/>
            <person name="Putra K.E."/>
            <person name="Nafisah S."/>
            <person name="Loh J."/>
            <person name="Nouioui I."/>
            <person name="Goodfellow M."/>
        </authorList>
    </citation>
    <scope>NUCLEOTIDE SEQUENCE</scope>
    <source>
        <strain evidence="2">MGRD01-02</strain>
    </source>
</reference>
<sequence length="449" mass="49409">MTQSGRVDFDAVARAQAQLLSSRRLTTRELTAAYRTVRTATPGAYAEQFVRALISGGYGTDDREARVVLWAEAVEAARQALEADPRFATLLVDALKAYEWGLYDLGRRGEGLVVCEEMALTGRRAYEAGVVHFPSYGSWELACKLAEEGRHREAAALLGPITRDRLIEQSGTVFWPWIAWIAELDAADAGEAARTELRALIEHDRAKAATGKGAMAIVIWELLLLVDMARAHGCVEDTDAAADQVEDLLACLAGSAEARNSSNLLSWWTVLAALTGRREDRPAPGEPEPPVFLDLFWSPDLMRTYLGVGRERLETEVNRLTELAADDPAEHLPHLIETQRMLKLRSIKYWARRRRQGEEPLRSYFDDGVGFARHLNELDGVHGRPALSRALADRAGLSVAANDYAVALADFREARQVIAEHAMSEAAATAAADRDGTRDRAPAPARRSA</sequence>
<dbReference type="EMBL" id="JAGSOH010000027">
    <property type="protein sequence ID" value="MBR7827084.1"/>
    <property type="molecule type" value="Genomic_DNA"/>
</dbReference>